<dbReference type="GO" id="GO:0009279">
    <property type="term" value="C:cell outer membrane"/>
    <property type="evidence" value="ECO:0007669"/>
    <property type="project" value="UniProtKB-SubCell"/>
</dbReference>
<comment type="subcellular location">
    <subcellularLocation>
        <location evidence="1 14">Cell outer membrane</location>
        <topology evidence="1 14">Multi-pass membrane protein</topology>
    </subcellularLocation>
</comment>
<sequence length="804" mass="87554">MPHRPLQRSQLSRSITPALFASLLAATPLLSSPSALAQSAASEQARGYAIPAGNLDQALNRFASEAGILLSVDSRLTAGKSSPGLSGSYTVNDGLAHLLAGTGLRATRAQGNYALELAPERSSALELDGINVSSSGLSDTTEGSGSYTTGQMQTATKLPLSLRETPQSVTVITRQRMDDEGMTTIEDAVRSTPGLFVDNSGGVARTSFTSRGFAVSTLMYDGFPTSVLTYMPNATANLAMYDRVEVVRGATGLTQGAGNPSAAINLVYKRPTPVFQGTVSASAGSWDDYGITADVGGPLNDAGTLRGRVVTTYQDAQNFRDAVEEDHNLFYATGEADLSANTTLTLRAYRQKNHTNFFWGGLPLAADGGHLDVPRDTFLGNDWEYLDDRTVGVSGNLEHRFDNGWTLRVAALHADTDDDALASSIWNSRRYLWAQTMEQEENGLDVFASGPFQLLGREHELVVGASKRRLEYTLGDFGGGYLPGTVDPYNWNPRGNPKPALAVSSASSTDVTTQDSTYVTTRLSLADPLKLILGGRLDWYDYDEDDGDAGDYKVVRNVTRYAGLIYELDQHHSVYASYTDIFQPQTAKGINRQVIEPIVGENYEIGLKGEYFDGALNASIALFQIDQTNRAVALDDQSGCPTYPSESCSEASGLVRSKGIELEVQGALTPNWQMGAGYTFVDATYKKDADPTVEGTRFDTYSPKQMFKLSTLYTLPGELNRWRVGGNVYQQSRIYNEAKTNEQRAYAIADLVLGYQATRQLDLQLNVNNLFDKTYYRSIATSTWGPYDIYGDPRNFKLTARYSF</sequence>
<dbReference type="InterPro" id="IPR011662">
    <property type="entry name" value="Secretin/TonB_short_N"/>
</dbReference>
<dbReference type="Pfam" id="PF07715">
    <property type="entry name" value="Plug"/>
    <property type="match status" value="1"/>
</dbReference>
<dbReference type="Gene3D" id="2.170.130.10">
    <property type="entry name" value="TonB-dependent receptor, plug domain"/>
    <property type="match status" value="1"/>
</dbReference>
<dbReference type="SUPFAM" id="SSF56935">
    <property type="entry name" value="Porins"/>
    <property type="match status" value="1"/>
</dbReference>
<evidence type="ECO:0000256" key="17">
    <source>
        <dbReference type="SAM" id="MobiDB-lite"/>
    </source>
</evidence>
<dbReference type="RefSeq" id="WP_090224573.1">
    <property type="nucleotide sequence ID" value="NZ_FNNU01000001.1"/>
</dbReference>
<name>A0A1H2SHC3_9PSED</name>
<dbReference type="InterPro" id="IPR012910">
    <property type="entry name" value="Plug_dom"/>
</dbReference>
<evidence type="ECO:0000313" key="20">
    <source>
        <dbReference type="EMBL" id="SDW31036.1"/>
    </source>
</evidence>
<evidence type="ECO:0000256" key="5">
    <source>
        <dbReference type="ARBA" id="ARBA00022496"/>
    </source>
</evidence>
<dbReference type="AlphaFoldDB" id="A0A1H2SHC3"/>
<dbReference type="EMBL" id="FNNU01000001">
    <property type="protein sequence ID" value="SDW31036.1"/>
    <property type="molecule type" value="Genomic_DNA"/>
</dbReference>
<keyword evidence="11 14" id="KW-0472">Membrane</keyword>
<evidence type="ECO:0000256" key="2">
    <source>
        <dbReference type="ARBA" id="ARBA00009810"/>
    </source>
</evidence>
<evidence type="ECO:0000256" key="1">
    <source>
        <dbReference type="ARBA" id="ARBA00004571"/>
    </source>
</evidence>
<feature type="region of interest" description="Disordered" evidence="17">
    <location>
        <begin position="134"/>
        <end position="154"/>
    </location>
</feature>
<evidence type="ECO:0000256" key="7">
    <source>
        <dbReference type="ARBA" id="ARBA00022729"/>
    </source>
</evidence>
<feature type="short sequence motif" description="TonB C-terminal box" evidence="15">
    <location>
        <begin position="787"/>
        <end position="804"/>
    </location>
</feature>
<dbReference type="CDD" id="cd01347">
    <property type="entry name" value="ligand_gated_channel"/>
    <property type="match status" value="1"/>
</dbReference>
<evidence type="ECO:0000256" key="16">
    <source>
        <dbReference type="RuleBase" id="RU003357"/>
    </source>
</evidence>
<keyword evidence="5" id="KW-0410">Iron transport</keyword>
<keyword evidence="4 14" id="KW-1134">Transmembrane beta strand</keyword>
<evidence type="ECO:0000256" key="14">
    <source>
        <dbReference type="PROSITE-ProRule" id="PRU01360"/>
    </source>
</evidence>
<dbReference type="InterPro" id="IPR039426">
    <property type="entry name" value="TonB-dep_rcpt-like"/>
</dbReference>
<evidence type="ECO:0000256" key="18">
    <source>
        <dbReference type="SAM" id="SignalP"/>
    </source>
</evidence>
<proteinExistence type="inferred from homology"/>
<dbReference type="GO" id="GO:0015891">
    <property type="term" value="P:siderophore transport"/>
    <property type="evidence" value="ECO:0007669"/>
    <property type="project" value="InterPro"/>
</dbReference>
<dbReference type="Proteomes" id="UP000243778">
    <property type="component" value="Unassembled WGS sequence"/>
</dbReference>
<evidence type="ECO:0000313" key="21">
    <source>
        <dbReference type="Proteomes" id="UP000243778"/>
    </source>
</evidence>
<keyword evidence="13 14" id="KW-0998">Cell outer membrane</keyword>
<accession>A0A1H2SHC3</accession>
<evidence type="ECO:0000256" key="15">
    <source>
        <dbReference type="PROSITE-ProRule" id="PRU10144"/>
    </source>
</evidence>
<keyword evidence="7 18" id="KW-0732">Signal</keyword>
<dbReference type="PANTHER" id="PTHR32552">
    <property type="entry name" value="FERRICHROME IRON RECEPTOR-RELATED"/>
    <property type="match status" value="1"/>
</dbReference>
<dbReference type="InterPro" id="IPR010105">
    <property type="entry name" value="TonB_sidphr_rcpt"/>
</dbReference>
<feature type="domain" description="Secretin/TonB short N-terminal" evidence="19">
    <location>
        <begin position="68"/>
        <end position="118"/>
    </location>
</feature>
<dbReference type="PANTHER" id="PTHR32552:SF74">
    <property type="entry name" value="HYDROXAMATE SIDEROPHORE RECEPTOR FHUE"/>
    <property type="match status" value="1"/>
</dbReference>
<dbReference type="NCBIfam" id="TIGR01783">
    <property type="entry name" value="TonB-siderophor"/>
    <property type="match status" value="1"/>
</dbReference>
<protein>
    <submittedName>
        <fullName evidence="20">Outer-membrane receptor for ferric coprogen and ferric-rhodotorulic acid</fullName>
    </submittedName>
</protein>
<dbReference type="Gene3D" id="3.55.50.30">
    <property type="match status" value="1"/>
</dbReference>
<dbReference type="SMART" id="SM00965">
    <property type="entry name" value="STN"/>
    <property type="match status" value="1"/>
</dbReference>
<gene>
    <name evidence="20" type="ORF">SAMN05216287_0658</name>
</gene>
<keyword evidence="6 14" id="KW-0812">Transmembrane</keyword>
<dbReference type="PROSITE" id="PS52016">
    <property type="entry name" value="TONB_DEPENDENT_REC_3"/>
    <property type="match status" value="1"/>
</dbReference>
<dbReference type="Pfam" id="PF00593">
    <property type="entry name" value="TonB_dep_Rec_b-barrel"/>
    <property type="match status" value="1"/>
</dbReference>
<dbReference type="InterPro" id="IPR000531">
    <property type="entry name" value="Beta-barrel_TonB"/>
</dbReference>
<dbReference type="InterPro" id="IPR037066">
    <property type="entry name" value="Plug_dom_sf"/>
</dbReference>
<feature type="signal peptide" evidence="18">
    <location>
        <begin position="1"/>
        <end position="37"/>
    </location>
</feature>
<dbReference type="InterPro" id="IPR010917">
    <property type="entry name" value="TonB_rcpt_CS"/>
</dbReference>
<evidence type="ECO:0000256" key="3">
    <source>
        <dbReference type="ARBA" id="ARBA00022448"/>
    </source>
</evidence>
<keyword evidence="9" id="KW-0406">Ion transport</keyword>
<evidence type="ECO:0000256" key="12">
    <source>
        <dbReference type="ARBA" id="ARBA00023170"/>
    </source>
</evidence>
<evidence type="ECO:0000259" key="19">
    <source>
        <dbReference type="SMART" id="SM00965"/>
    </source>
</evidence>
<dbReference type="GO" id="GO:0038023">
    <property type="term" value="F:signaling receptor activity"/>
    <property type="evidence" value="ECO:0007669"/>
    <property type="project" value="InterPro"/>
</dbReference>
<comment type="similarity">
    <text evidence="2 14 16">Belongs to the TonB-dependent receptor family.</text>
</comment>
<dbReference type="PROSITE" id="PS01156">
    <property type="entry name" value="TONB_DEPENDENT_REC_2"/>
    <property type="match status" value="1"/>
</dbReference>
<dbReference type="FunFam" id="2.170.130.10:FF:000010">
    <property type="entry name" value="Ferripyoverdine receptor"/>
    <property type="match status" value="1"/>
</dbReference>
<evidence type="ECO:0000256" key="11">
    <source>
        <dbReference type="ARBA" id="ARBA00023136"/>
    </source>
</evidence>
<organism evidence="20 21">
    <name type="scientific">Pseudomonas kuykendallii</name>
    <dbReference type="NCBI Taxonomy" id="1007099"/>
    <lineage>
        <taxon>Bacteria</taxon>
        <taxon>Pseudomonadati</taxon>
        <taxon>Pseudomonadota</taxon>
        <taxon>Gammaproteobacteria</taxon>
        <taxon>Pseudomonadales</taxon>
        <taxon>Pseudomonadaceae</taxon>
        <taxon>Pseudomonas</taxon>
    </lineage>
</organism>
<dbReference type="STRING" id="1007099.SAMN05216287_0658"/>
<keyword evidence="8" id="KW-0408">Iron</keyword>
<dbReference type="OrthoDB" id="8663017at2"/>
<evidence type="ECO:0000256" key="10">
    <source>
        <dbReference type="ARBA" id="ARBA00023077"/>
    </source>
</evidence>
<keyword evidence="10 16" id="KW-0798">TonB box</keyword>
<evidence type="ECO:0000256" key="6">
    <source>
        <dbReference type="ARBA" id="ARBA00022692"/>
    </source>
</evidence>
<evidence type="ECO:0000256" key="9">
    <source>
        <dbReference type="ARBA" id="ARBA00023065"/>
    </source>
</evidence>
<keyword evidence="21" id="KW-1185">Reference proteome</keyword>
<dbReference type="Gene3D" id="2.40.170.20">
    <property type="entry name" value="TonB-dependent receptor, beta-barrel domain"/>
    <property type="match status" value="1"/>
</dbReference>
<dbReference type="InterPro" id="IPR036942">
    <property type="entry name" value="Beta-barrel_TonB_sf"/>
</dbReference>
<keyword evidence="3 14" id="KW-0813">Transport</keyword>
<evidence type="ECO:0000256" key="13">
    <source>
        <dbReference type="ARBA" id="ARBA00023237"/>
    </source>
</evidence>
<keyword evidence="12 20" id="KW-0675">Receptor</keyword>
<evidence type="ECO:0000256" key="8">
    <source>
        <dbReference type="ARBA" id="ARBA00023004"/>
    </source>
</evidence>
<dbReference type="GO" id="GO:0015344">
    <property type="term" value="F:siderophore uptake transmembrane transporter activity"/>
    <property type="evidence" value="ECO:0007669"/>
    <property type="project" value="TreeGrafter"/>
</dbReference>
<feature type="chain" id="PRO_5017362652" evidence="18">
    <location>
        <begin position="38"/>
        <end position="804"/>
    </location>
</feature>
<evidence type="ECO:0000256" key="4">
    <source>
        <dbReference type="ARBA" id="ARBA00022452"/>
    </source>
</evidence>
<reference evidence="21" key="1">
    <citation type="submission" date="2016-10" db="EMBL/GenBank/DDBJ databases">
        <authorList>
            <person name="Varghese N."/>
            <person name="Submissions S."/>
        </authorList>
    </citation>
    <scope>NUCLEOTIDE SEQUENCE [LARGE SCALE GENOMIC DNA]</scope>
    <source>
        <strain evidence="21">NRRL B-59562</strain>
    </source>
</reference>
<dbReference type="Pfam" id="PF07660">
    <property type="entry name" value="STN"/>
    <property type="match status" value="1"/>
</dbReference>